<feature type="chain" id="PRO_5021441849" description="Secreted protein" evidence="2">
    <location>
        <begin position="17"/>
        <end position="105"/>
    </location>
</feature>
<reference evidence="3 4" key="1">
    <citation type="submission" date="2019-03" db="EMBL/GenBank/DDBJ databases">
        <title>First draft genome of Liparis tanakae, snailfish: a comprehensive survey of snailfish specific genes.</title>
        <authorList>
            <person name="Kim W."/>
            <person name="Song I."/>
            <person name="Jeong J.-H."/>
            <person name="Kim D."/>
            <person name="Kim S."/>
            <person name="Ryu S."/>
            <person name="Song J.Y."/>
            <person name="Lee S.K."/>
        </authorList>
    </citation>
    <scope>NUCLEOTIDE SEQUENCE [LARGE SCALE GENOMIC DNA]</scope>
    <source>
        <tissue evidence="3">Muscle</tissue>
    </source>
</reference>
<keyword evidence="2" id="KW-0732">Signal</keyword>
<dbReference type="Proteomes" id="UP000314294">
    <property type="component" value="Unassembled WGS sequence"/>
</dbReference>
<evidence type="ECO:0000256" key="2">
    <source>
        <dbReference type="SAM" id="SignalP"/>
    </source>
</evidence>
<proteinExistence type="predicted"/>
<organism evidence="3 4">
    <name type="scientific">Liparis tanakae</name>
    <name type="common">Tanaka's snailfish</name>
    <dbReference type="NCBI Taxonomy" id="230148"/>
    <lineage>
        <taxon>Eukaryota</taxon>
        <taxon>Metazoa</taxon>
        <taxon>Chordata</taxon>
        <taxon>Craniata</taxon>
        <taxon>Vertebrata</taxon>
        <taxon>Euteleostomi</taxon>
        <taxon>Actinopterygii</taxon>
        <taxon>Neopterygii</taxon>
        <taxon>Teleostei</taxon>
        <taxon>Neoteleostei</taxon>
        <taxon>Acanthomorphata</taxon>
        <taxon>Eupercaria</taxon>
        <taxon>Perciformes</taxon>
        <taxon>Cottioidei</taxon>
        <taxon>Cottales</taxon>
        <taxon>Liparidae</taxon>
        <taxon>Liparis</taxon>
    </lineage>
</organism>
<evidence type="ECO:0000256" key="1">
    <source>
        <dbReference type="SAM" id="MobiDB-lite"/>
    </source>
</evidence>
<gene>
    <name evidence="3" type="ORF">EYF80_036467</name>
</gene>
<comment type="caution">
    <text evidence="3">The sequence shown here is derived from an EMBL/GenBank/DDBJ whole genome shotgun (WGS) entry which is preliminary data.</text>
</comment>
<feature type="compositionally biased region" description="Basic and acidic residues" evidence="1">
    <location>
        <begin position="48"/>
        <end position="58"/>
    </location>
</feature>
<name>A0A4Z2GKU5_9TELE</name>
<evidence type="ECO:0000313" key="3">
    <source>
        <dbReference type="EMBL" id="TNN53312.1"/>
    </source>
</evidence>
<evidence type="ECO:0008006" key="5">
    <source>
        <dbReference type="Google" id="ProtNLM"/>
    </source>
</evidence>
<protein>
    <recommendedName>
        <fullName evidence="5">Secreted protein</fullName>
    </recommendedName>
</protein>
<evidence type="ECO:0000313" key="4">
    <source>
        <dbReference type="Proteomes" id="UP000314294"/>
    </source>
</evidence>
<feature type="signal peptide" evidence="2">
    <location>
        <begin position="1"/>
        <end position="16"/>
    </location>
</feature>
<feature type="region of interest" description="Disordered" evidence="1">
    <location>
        <begin position="46"/>
        <end position="76"/>
    </location>
</feature>
<sequence length="105" mass="12215">MVLALALRSLTTLSMAASCLRKNGRMTRLYKISEPFHVTGAMHHTRNTHWEEEGEQRQDGMLGNQKRKMSEKASTRLKKPYTTHFANWSVTKFFSWSKVTKRSLK</sequence>
<dbReference type="EMBL" id="SRLO01000519">
    <property type="protein sequence ID" value="TNN53312.1"/>
    <property type="molecule type" value="Genomic_DNA"/>
</dbReference>
<keyword evidence="4" id="KW-1185">Reference proteome</keyword>
<dbReference type="AlphaFoldDB" id="A0A4Z2GKU5"/>
<accession>A0A4Z2GKU5</accession>